<accession>A0A9D1L729</accession>
<dbReference type="InterPro" id="IPR027417">
    <property type="entry name" value="P-loop_NTPase"/>
</dbReference>
<comment type="similarity">
    <text evidence="1">Belongs to the ABC transporter superfamily.</text>
</comment>
<dbReference type="Pfam" id="PF00005">
    <property type="entry name" value="ABC_tran"/>
    <property type="match status" value="1"/>
</dbReference>
<evidence type="ECO:0000256" key="2">
    <source>
        <dbReference type="ARBA" id="ARBA00022448"/>
    </source>
</evidence>
<evidence type="ECO:0000259" key="5">
    <source>
        <dbReference type="PROSITE" id="PS50893"/>
    </source>
</evidence>
<dbReference type="InterPro" id="IPR003439">
    <property type="entry name" value="ABC_transporter-like_ATP-bd"/>
</dbReference>
<dbReference type="Proteomes" id="UP000824090">
    <property type="component" value="Unassembled WGS sequence"/>
</dbReference>
<dbReference type="SMART" id="SM00382">
    <property type="entry name" value="AAA"/>
    <property type="match status" value="1"/>
</dbReference>
<proteinExistence type="inferred from homology"/>
<dbReference type="InterPro" id="IPR017871">
    <property type="entry name" value="ABC_transporter-like_CS"/>
</dbReference>
<protein>
    <submittedName>
        <fullName evidence="6">ABC transporter ATP-binding protein</fullName>
    </submittedName>
</protein>
<dbReference type="Gene3D" id="3.40.50.300">
    <property type="entry name" value="P-loop containing nucleotide triphosphate hydrolases"/>
    <property type="match status" value="1"/>
</dbReference>
<dbReference type="CDD" id="cd03230">
    <property type="entry name" value="ABC_DR_subfamily_A"/>
    <property type="match status" value="1"/>
</dbReference>
<reference evidence="6" key="2">
    <citation type="journal article" date="2021" name="PeerJ">
        <title>Extensive microbial diversity within the chicken gut microbiome revealed by metagenomics and culture.</title>
        <authorList>
            <person name="Gilroy R."/>
            <person name="Ravi A."/>
            <person name="Getino M."/>
            <person name="Pursley I."/>
            <person name="Horton D.L."/>
            <person name="Alikhan N.F."/>
            <person name="Baker D."/>
            <person name="Gharbi K."/>
            <person name="Hall N."/>
            <person name="Watson M."/>
            <person name="Adriaenssens E.M."/>
            <person name="Foster-Nyarko E."/>
            <person name="Jarju S."/>
            <person name="Secka A."/>
            <person name="Antonio M."/>
            <person name="Oren A."/>
            <person name="Chaudhuri R.R."/>
            <person name="La Ragione R."/>
            <person name="Hildebrand F."/>
            <person name="Pallen M.J."/>
        </authorList>
    </citation>
    <scope>NUCLEOTIDE SEQUENCE</scope>
    <source>
        <strain evidence="6">ChiHcec3-6078</strain>
    </source>
</reference>
<dbReference type="PANTHER" id="PTHR42711:SF5">
    <property type="entry name" value="ABC TRANSPORTER ATP-BINDING PROTEIN NATA"/>
    <property type="match status" value="1"/>
</dbReference>
<gene>
    <name evidence="6" type="ORF">IAC50_08930</name>
</gene>
<dbReference type="GO" id="GO:0016887">
    <property type="term" value="F:ATP hydrolysis activity"/>
    <property type="evidence" value="ECO:0007669"/>
    <property type="project" value="InterPro"/>
</dbReference>
<dbReference type="PANTHER" id="PTHR42711">
    <property type="entry name" value="ABC TRANSPORTER ATP-BINDING PROTEIN"/>
    <property type="match status" value="1"/>
</dbReference>
<comment type="caution">
    <text evidence="6">The sequence shown here is derived from an EMBL/GenBank/DDBJ whole genome shotgun (WGS) entry which is preliminary data.</text>
</comment>
<evidence type="ECO:0000256" key="3">
    <source>
        <dbReference type="ARBA" id="ARBA00022741"/>
    </source>
</evidence>
<dbReference type="SUPFAM" id="SSF52540">
    <property type="entry name" value="P-loop containing nucleoside triphosphate hydrolases"/>
    <property type="match status" value="1"/>
</dbReference>
<dbReference type="PROSITE" id="PS50893">
    <property type="entry name" value="ABC_TRANSPORTER_2"/>
    <property type="match status" value="1"/>
</dbReference>
<evidence type="ECO:0000256" key="4">
    <source>
        <dbReference type="ARBA" id="ARBA00022840"/>
    </source>
</evidence>
<reference evidence="6" key="1">
    <citation type="submission" date="2020-10" db="EMBL/GenBank/DDBJ databases">
        <authorList>
            <person name="Gilroy R."/>
        </authorList>
    </citation>
    <scope>NUCLEOTIDE SEQUENCE</scope>
    <source>
        <strain evidence="6">ChiHcec3-6078</strain>
    </source>
</reference>
<keyword evidence="3" id="KW-0547">Nucleotide-binding</keyword>
<dbReference type="InterPro" id="IPR050763">
    <property type="entry name" value="ABC_transporter_ATP-binding"/>
</dbReference>
<name>A0A9D1L729_9FIRM</name>
<dbReference type="AlphaFoldDB" id="A0A9D1L729"/>
<dbReference type="InterPro" id="IPR003593">
    <property type="entry name" value="AAA+_ATPase"/>
</dbReference>
<evidence type="ECO:0000313" key="6">
    <source>
        <dbReference type="EMBL" id="HIU26600.1"/>
    </source>
</evidence>
<keyword evidence="2" id="KW-0813">Transport</keyword>
<organism evidence="6 7">
    <name type="scientific">Candidatus Allocopromorpha excrementigallinarum</name>
    <dbReference type="NCBI Taxonomy" id="2840742"/>
    <lineage>
        <taxon>Bacteria</taxon>
        <taxon>Bacillati</taxon>
        <taxon>Bacillota</taxon>
        <taxon>Clostridia</taxon>
        <taxon>Eubacteriales</taxon>
        <taxon>Eubacteriaceae</taxon>
        <taxon>Eubacteriaceae incertae sedis</taxon>
        <taxon>Candidatus Allocopromorpha</taxon>
    </lineage>
</organism>
<evidence type="ECO:0000313" key="7">
    <source>
        <dbReference type="Proteomes" id="UP000824090"/>
    </source>
</evidence>
<keyword evidence="4 6" id="KW-0067">ATP-binding</keyword>
<dbReference type="PROSITE" id="PS00211">
    <property type="entry name" value="ABC_TRANSPORTER_1"/>
    <property type="match status" value="1"/>
</dbReference>
<evidence type="ECO:0000256" key="1">
    <source>
        <dbReference type="ARBA" id="ARBA00005417"/>
    </source>
</evidence>
<sequence>MKVIELRYLTKDYGGGKGIFDVSLAIEEGEVYGYLGPNGAGKSTTIRQLMGFSRPDSGAAFIKGFECRRGQKEIQKITGYLPGEIAFPEDMTGTSYLDLIAAMRGTKDPSMRQRLREIFEINTDVRIRRMSKGMKQKLGLIAAFMHDPEILLLDEPTSGLDPIMQNRFIELIKEEQKRGKTILMSSHIFEEVERTCRRVGIIREGILIREIPVEQLRSSGSRKYRIRFENREDAAAMEKMWKGAEPSQGGEEMEFTVRDRDINDFILSLSKVRIRSLEEKNQTLEEYFMEFYGGDGDESSLL</sequence>
<dbReference type="GO" id="GO:0005524">
    <property type="term" value="F:ATP binding"/>
    <property type="evidence" value="ECO:0007669"/>
    <property type="project" value="UniProtKB-KW"/>
</dbReference>
<dbReference type="EMBL" id="DVMP01000158">
    <property type="protein sequence ID" value="HIU26600.1"/>
    <property type="molecule type" value="Genomic_DNA"/>
</dbReference>
<feature type="domain" description="ABC transporter" evidence="5">
    <location>
        <begin position="4"/>
        <end position="229"/>
    </location>
</feature>